<dbReference type="GO" id="GO:0016020">
    <property type="term" value="C:membrane"/>
    <property type="evidence" value="ECO:0007669"/>
    <property type="project" value="TreeGrafter"/>
</dbReference>
<dbReference type="GO" id="GO:0016491">
    <property type="term" value="F:oxidoreductase activity"/>
    <property type="evidence" value="ECO:0007669"/>
    <property type="project" value="UniProtKB-KW"/>
</dbReference>
<evidence type="ECO:0000313" key="5">
    <source>
        <dbReference type="EMBL" id="GGZ36825.1"/>
    </source>
</evidence>
<accession>A0A918QA90</accession>
<dbReference type="PANTHER" id="PTHR44196">
    <property type="entry name" value="DEHYDROGENASE/REDUCTASE SDR FAMILY MEMBER 7B"/>
    <property type="match status" value="1"/>
</dbReference>
<sequence length="249" mass="26491">MNLTGRTVLVTGGTRGIGRALTRRLVALDAHVVAVGRDPDGLARLGAEYGDRVSAEALDLSDPEAVGDFADGLPGRHPALSVVINNAGVQNLSDFLTADPRDTRTVLRRELAVNLDAVITLSTGLLPHLRDRPSAAIVNISSGLAIVPKPSAPVYCAAKSAVRTFTRALRYQCEDSAPQIRVIDAILPLVDTDMTAGRGRGKISAAETARAVLEGVRRERTEIYVGKARFLPALMRISPSLGHRALRHG</sequence>
<dbReference type="Proteomes" id="UP000630936">
    <property type="component" value="Unassembled WGS sequence"/>
</dbReference>
<organism evidence="5 6">
    <name type="scientific">Streptomyces inusitatus</name>
    <dbReference type="NCBI Taxonomy" id="68221"/>
    <lineage>
        <taxon>Bacteria</taxon>
        <taxon>Bacillati</taxon>
        <taxon>Actinomycetota</taxon>
        <taxon>Actinomycetes</taxon>
        <taxon>Kitasatosporales</taxon>
        <taxon>Streptomycetaceae</taxon>
        <taxon>Streptomyces</taxon>
    </lineage>
</organism>
<proteinExistence type="inferred from homology"/>
<dbReference type="SUPFAM" id="SSF51735">
    <property type="entry name" value="NAD(P)-binding Rossmann-fold domains"/>
    <property type="match status" value="1"/>
</dbReference>
<dbReference type="PRINTS" id="PR00081">
    <property type="entry name" value="GDHRDH"/>
</dbReference>
<protein>
    <submittedName>
        <fullName evidence="5">Oxidoreductase</fullName>
    </submittedName>
</protein>
<evidence type="ECO:0000259" key="4">
    <source>
        <dbReference type="SMART" id="SM00822"/>
    </source>
</evidence>
<keyword evidence="6" id="KW-1185">Reference proteome</keyword>
<evidence type="ECO:0000256" key="2">
    <source>
        <dbReference type="ARBA" id="ARBA00023002"/>
    </source>
</evidence>
<name>A0A918QA90_9ACTN</name>
<comment type="caution">
    <text evidence="5">The sequence shown here is derived from an EMBL/GenBank/DDBJ whole genome shotgun (WGS) entry which is preliminary data.</text>
</comment>
<keyword evidence="2" id="KW-0560">Oxidoreductase</keyword>
<reference evidence="5" key="2">
    <citation type="submission" date="2020-09" db="EMBL/GenBank/DDBJ databases">
        <authorList>
            <person name="Sun Q."/>
            <person name="Ohkuma M."/>
        </authorList>
    </citation>
    <scope>NUCLEOTIDE SEQUENCE</scope>
    <source>
        <strain evidence="5">JCM 4988</strain>
    </source>
</reference>
<comment type="similarity">
    <text evidence="1 3">Belongs to the short-chain dehydrogenases/reductases (SDR) family.</text>
</comment>
<evidence type="ECO:0000313" key="6">
    <source>
        <dbReference type="Proteomes" id="UP000630936"/>
    </source>
</evidence>
<reference evidence="5" key="1">
    <citation type="journal article" date="2014" name="Int. J. Syst. Evol. Microbiol.">
        <title>Complete genome sequence of Corynebacterium casei LMG S-19264T (=DSM 44701T), isolated from a smear-ripened cheese.</title>
        <authorList>
            <consortium name="US DOE Joint Genome Institute (JGI-PGF)"/>
            <person name="Walter F."/>
            <person name="Albersmeier A."/>
            <person name="Kalinowski J."/>
            <person name="Ruckert C."/>
        </authorList>
    </citation>
    <scope>NUCLEOTIDE SEQUENCE</scope>
    <source>
        <strain evidence="5">JCM 4988</strain>
    </source>
</reference>
<dbReference type="AlphaFoldDB" id="A0A918QA90"/>
<dbReference type="InterPro" id="IPR057326">
    <property type="entry name" value="KR_dom"/>
</dbReference>
<dbReference type="PANTHER" id="PTHR44196:SF1">
    <property type="entry name" value="DEHYDROGENASE_REDUCTASE SDR FAMILY MEMBER 7B"/>
    <property type="match status" value="1"/>
</dbReference>
<dbReference type="InterPro" id="IPR036291">
    <property type="entry name" value="NAD(P)-bd_dom_sf"/>
</dbReference>
<evidence type="ECO:0000256" key="3">
    <source>
        <dbReference type="RuleBase" id="RU000363"/>
    </source>
</evidence>
<dbReference type="Gene3D" id="3.40.50.720">
    <property type="entry name" value="NAD(P)-binding Rossmann-like Domain"/>
    <property type="match status" value="1"/>
</dbReference>
<dbReference type="InterPro" id="IPR002347">
    <property type="entry name" value="SDR_fam"/>
</dbReference>
<dbReference type="PROSITE" id="PS00061">
    <property type="entry name" value="ADH_SHORT"/>
    <property type="match status" value="1"/>
</dbReference>
<dbReference type="PRINTS" id="PR00080">
    <property type="entry name" value="SDRFAMILY"/>
</dbReference>
<gene>
    <name evidence="5" type="ORF">GCM10010387_33620</name>
</gene>
<dbReference type="RefSeq" id="WP_190123907.1">
    <property type="nucleotide sequence ID" value="NZ_BMWG01000009.1"/>
</dbReference>
<evidence type="ECO:0000256" key="1">
    <source>
        <dbReference type="ARBA" id="ARBA00006484"/>
    </source>
</evidence>
<dbReference type="InterPro" id="IPR020904">
    <property type="entry name" value="Sc_DH/Rdtase_CS"/>
</dbReference>
<dbReference type="EMBL" id="BMWG01000009">
    <property type="protein sequence ID" value="GGZ36825.1"/>
    <property type="molecule type" value="Genomic_DNA"/>
</dbReference>
<dbReference type="Pfam" id="PF00106">
    <property type="entry name" value="adh_short"/>
    <property type="match status" value="1"/>
</dbReference>
<dbReference type="SMART" id="SM00822">
    <property type="entry name" value="PKS_KR"/>
    <property type="match status" value="1"/>
</dbReference>
<feature type="domain" description="Ketoreductase" evidence="4">
    <location>
        <begin position="6"/>
        <end position="198"/>
    </location>
</feature>